<keyword evidence="6" id="KW-0239">DNA-directed DNA polymerase</keyword>
<dbReference type="PANTHER" id="PTHR31511:SF12">
    <property type="entry name" value="RHO TERMINATION FACTOR N-TERMINAL DOMAIN-CONTAINING PROTEIN"/>
    <property type="match status" value="1"/>
</dbReference>
<keyword evidence="3" id="KW-0808">Transferase</keyword>
<reference evidence="11" key="2">
    <citation type="journal article" date="2022" name="Gigascience">
        <title>Parvovirus dark matter in the cloaca of wild birds.</title>
        <authorList>
            <person name="Dai Z."/>
            <person name="Wang H."/>
            <person name="Wu H."/>
            <person name="Zhang Q."/>
            <person name="Ji L."/>
            <person name="Wang X."/>
            <person name="Shen Q."/>
            <person name="Yang S."/>
            <person name="Ma X."/>
            <person name="Shan T."/>
            <person name="Zhang W."/>
        </authorList>
    </citation>
    <scope>NUCLEOTIDE SEQUENCE</scope>
    <source>
        <strain evidence="11">Thr15par03</strain>
    </source>
</reference>
<dbReference type="Gene3D" id="3.90.1600.10">
    <property type="entry name" value="Palm domain of DNA polymerase"/>
    <property type="match status" value="1"/>
</dbReference>
<evidence type="ECO:0000256" key="7">
    <source>
        <dbReference type="ARBA" id="ARBA00023125"/>
    </source>
</evidence>
<dbReference type="EMBL" id="MW046595">
    <property type="protein sequence ID" value="QTE04054.1"/>
    <property type="molecule type" value="Genomic_DNA"/>
</dbReference>
<organism evidence="11">
    <name type="scientific">Turdus naumanni densovirus</name>
    <dbReference type="NCBI Taxonomy" id="2794544"/>
    <lineage>
        <taxon>Viruses</taxon>
        <taxon>Monodnaviria</taxon>
        <taxon>Shotokuvirae</taxon>
        <taxon>Cossaviricota</taxon>
        <taxon>Quintoviricetes</taxon>
        <taxon>Piccovirales</taxon>
        <taxon>Parvoviridae</taxon>
        <taxon>Densovirinae</taxon>
    </lineage>
</organism>
<evidence type="ECO:0000259" key="10">
    <source>
        <dbReference type="Pfam" id="PF03175"/>
    </source>
</evidence>
<dbReference type="PANTHER" id="PTHR31511">
    <property type="entry name" value="PROTEIN CBG23764"/>
    <property type="match status" value="1"/>
</dbReference>
<dbReference type="InterPro" id="IPR043502">
    <property type="entry name" value="DNA/RNA_pol_sf"/>
</dbReference>
<keyword evidence="5" id="KW-0235">DNA replication</keyword>
<reference evidence="11" key="1">
    <citation type="submission" date="2020-09" db="EMBL/GenBank/DDBJ databases">
        <authorList>
            <person name="Dai Z."/>
            <person name="Yang S."/>
            <person name="Zhang W."/>
        </authorList>
    </citation>
    <scope>NUCLEOTIDE SEQUENCE</scope>
    <source>
        <strain evidence="11">Thr15par03</strain>
    </source>
</reference>
<sequence>MAGRGGRRVNIDDPRYGYFWTETYEEVITYVNLLMERGSVQVVIHSSAIWESEAEDLQVDVHQPPLDPLFLDEDQGEEDLTDIWQETFENLTDPEQFELDGSGLTLNVETFKFWFQVSPYQPNNNPNPTSKNSRDANDQPPPGQQPLDGLAVAIAWHHLPFLEGTIRRKGNFQMISKFIKAARFIFPNNQPTTLSTLAQWHQANNMEPELQVWNKRGNLIYSKGKKRGSPVKVCYKNNKWYYIKNLQSFLQENFHAKTFCYVCRKFHGKVFPCMQDIQATKEEFKTVKEKPPGRHGLVIYADFEAYTTDQHKTSGFGLVAVENGKIIHTALANTKQHENIPSAFLDEVEDFLDKYVTSEVVTPNCQICGKPVKGGISSKNFIYAHAGSHHKECLRVPENTCFIYFHNFKGYDSHFILREIRSRASRVSIMGKSMEKMDTLLVTQKKYKYRINDTFNYLSTALANIVKGVKTWRFTPERFRKSKGQFPYEWFNDPAKLDATSLPADDDWFNKLNDASPGNDEAKEIWQLMNMKTFAEYHDFYLQLDVMQLADAFEEFRDAAIKAFNTDVVYFQGAPSYSWYLGQKLNEELFKIIPDKEIYMDVARNIRGGVSQCIHRYFKVANPGEYAIYLDINSLYSSCMMKKLPCKYLKKLDKLPDNWEKHYCGEDADAMLLIKCDLHYPEHLHDRDYQIPLAPHHLDGRLVTSFEDKEEMLVSSHALKYYMDQGLVLVKVHYAYAFTQEYILKKFIAGNIKSRQETTNPVMGTLYKLLNNSIYGKTCENKFKYRKFGIHKETQEEGGAINEFLGGCKNATLLDNETYLTETQITEIVLDKPIQIGFQVLEYAKLAIYEFVQPMMAEFGEDIQFCYTDTDSLLVFFKNQERHPFVRMRQNPAISGLLDLEKNKTAIALGCATPGTNKVAGLWSDEVEGKTIQEFVGLRAKSYAIKFSDGPDTLKNKGVRKNAKSVTTGKRLDFDSYKQTLFSDAPMYVDQYQLQSKLHNVKLHKQRKLALSSLDYKRHVLADKIRTLPFGYKGEKFEEESPLEREPF</sequence>
<proteinExistence type="inferred from homology"/>
<dbReference type="SUPFAM" id="SSF56672">
    <property type="entry name" value="DNA/RNA polymerases"/>
    <property type="match status" value="1"/>
</dbReference>
<accession>A0A8A4XE50</accession>
<dbReference type="GO" id="GO:0000166">
    <property type="term" value="F:nucleotide binding"/>
    <property type="evidence" value="ECO:0007669"/>
    <property type="project" value="InterPro"/>
</dbReference>
<dbReference type="GO" id="GO:0003677">
    <property type="term" value="F:DNA binding"/>
    <property type="evidence" value="ECO:0007669"/>
    <property type="project" value="UniProtKB-KW"/>
</dbReference>
<evidence type="ECO:0000256" key="5">
    <source>
        <dbReference type="ARBA" id="ARBA00022705"/>
    </source>
</evidence>
<dbReference type="SUPFAM" id="SSF53098">
    <property type="entry name" value="Ribonuclease H-like"/>
    <property type="match status" value="1"/>
</dbReference>
<dbReference type="InterPro" id="IPR036397">
    <property type="entry name" value="RNaseH_sf"/>
</dbReference>
<dbReference type="InterPro" id="IPR012337">
    <property type="entry name" value="RNaseH-like_sf"/>
</dbReference>
<keyword evidence="4" id="KW-0548">Nucleotidyltransferase</keyword>
<dbReference type="Gene3D" id="3.30.420.10">
    <property type="entry name" value="Ribonuclease H-like superfamily/Ribonuclease H"/>
    <property type="match status" value="1"/>
</dbReference>
<evidence type="ECO:0000313" key="11">
    <source>
        <dbReference type="EMBL" id="QTE04054.1"/>
    </source>
</evidence>
<feature type="region of interest" description="Disordered" evidence="9">
    <location>
        <begin position="122"/>
        <end position="147"/>
    </location>
</feature>
<evidence type="ECO:0000256" key="8">
    <source>
        <dbReference type="ARBA" id="ARBA00049244"/>
    </source>
</evidence>
<keyword evidence="7" id="KW-0238">DNA-binding</keyword>
<evidence type="ECO:0000256" key="4">
    <source>
        <dbReference type="ARBA" id="ARBA00022695"/>
    </source>
</evidence>
<evidence type="ECO:0000256" key="1">
    <source>
        <dbReference type="ARBA" id="ARBA00005755"/>
    </source>
</evidence>
<comment type="similarity">
    <text evidence="1">Belongs to the DNA polymerase type-B family.</text>
</comment>
<dbReference type="InterPro" id="IPR004868">
    <property type="entry name" value="DNA-dir_DNA_pol_B_mt/vir"/>
</dbReference>
<name>A0A8A4XE50_9VIRU</name>
<evidence type="ECO:0000256" key="2">
    <source>
        <dbReference type="ARBA" id="ARBA00012417"/>
    </source>
</evidence>
<dbReference type="EC" id="2.7.7.7" evidence="2"/>
<comment type="catalytic activity">
    <reaction evidence="8">
        <text>DNA(n) + a 2'-deoxyribonucleoside 5'-triphosphate = DNA(n+1) + diphosphate</text>
        <dbReference type="Rhea" id="RHEA:22508"/>
        <dbReference type="Rhea" id="RHEA-COMP:17339"/>
        <dbReference type="Rhea" id="RHEA-COMP:17340"/>
        <dbReference type="ChEBI" id="CHEBI:33019"/>
        <dbReference type="ChEBI" id="CHEBI:61560"/>
        <dbReference type="ChEBI" id="CHEBI:173112"/>
        <dbReference type="EC" id="2.7.7.7"/>
    </reaction>
</comment>
<dbReference type="InterPro" id="IPR023211">
    <property type="entry name" value="DNA_pol_palm_dom_sf"/>
</dbReference>
<feature type="domain" description="DNA-directed DNA polymerase family B mitochondria/virus" evidence="10">
    <location>
        <begin position="401"/>
        <end position="852"/>
    </location>
</feature>
<evidence type="ECO:0000256" key="3">
    <source>
        <dbReference type="ARBA" id="ARBA00022679"/>
    </source>
</evidence>
<evidence type="ECO:0000256" key="9">
    <source>
        <dbReference type="SAM" id="MobiDB-lite"/>
    </source>
</evidence>
<dbReference type="GO" id="GO:0003887">
    <property type="term" value="F:DNA-directed DNA polymerase activity"/>
    <property type="evidence" value="ECO:0007669"/>
    <property type="project" value="UniProtKB-KW"/>
</dbReference>
<protein>
    <recommendedName>
        <fullName evidence="2">DNA-directed DNA polymerase</fullName>
        <ecNumber evidence="2">2.7.7.7</ecNumber>
    </recommendedName>
</protein>
<evidence type="ECO:0000256" key="6">
    <source>
        <dbReference type="ARBA" id="ARBA00022932"/>
    </source>
</evidence>
<dbReference type="GO" id="GO:0006260">
    <property type="term" value="P:DNA replication"/>
    <property type="evidence" value="ECO:0007669"/>
    <property type="project" value="UniProtKB-KW"/>
</dbReference>
<dbReference type="Pfam" id="PF03175">
    <property type="entry name" value="DNA_pol_B_2"/>
    <property type="match status" value="1"/>
</dbReference>